<protein>
    <submittedName>
        <fullName evidence="4">Acetyltransferase</fullName>
    </submittedName>
</protein>
<evidence type="ECO:0000256" key="1">
    <source>
        <dbReference type="ARBA" id="ARBA00022679"/>
    </source>
</evidence>
<evidence type="ECO:0000313" key="4">
    <source>
        <dbReference type="EMBL" id="XAY08119.1"/>
    </source>
</evidence>
<dbReference type="InterPro" id="IPR016181">
    <property type="entry name" value="Acyl_CoA_acyltransferase"/>
</dbReference>
<dbReference type="InterPro" id="IPR000182">
    <property type="entry name" value="GNAT_dom"/>
</dbReference>
<name>A0AAU7B3J0_9ACTN</name>
<keyword evidence="2" id="KW-0012">Acyltransferase</keyword>
<sequence>MSADGPHTWIAERHEAGTVAELLIGFRNHLGYDWPSDDAFRAGVERLIDDTATDYVLGAVAAGAPATGVVQLRFRYGIWREGFDCLVEDVYVADAARGAGLGRALMERATARALERGCRRMELDANETNAAAVALYESLGFVSQSTAYDGRDLYYRRHLPHE</sequence>
<evidence type="ECO:0000259" key="3">
    <source>
        <dbReference type="PROSITE" id="PS51186"/>
    </source>
</evidence>
<dbReference type="Pfam" id="PF00583">
    <property type="entry name" value="Acetyltransf_1"/>
    <property type="match status" value="1"/>
</dbReference>
<dbReference type="RefSeq" id="WP_354699303.1">
    <property type="nucleotide sequence ID" value="NZ_CP114014.1"/>
</dbReference>
<keyword evidence="1" id="KW-0808">Transferase</keyword>
<evidence type="ECO:0000256" key="2">
    <source>
        <dbReference type="ARBA" id="ARBA00023315"/>
    </source>
</evidence>
<dbReference type="AlphaFoldDB" id="A0AAU7B3J0"/>
<dbReference type="SUPFAM" id="SSF55729">
    <property type="entry name" value="Acyl-CoA N-acyltransferases (Nat)"/>
    <property type="match status" value="1"/>
</dbReference>
<gene>
    <name evidence="4" type="ORF">DSM112329_05015</name>
</gene>
<reference evidence="4" key="1">
    <citation type="submission" date="2022-12" db="EMBL/GenBank/DDBJ databases">
        <title>Paraconexibacter alkalitolerans sp. nov. and Baekduia alba sp. nov., isolated from soil and emended description of the genera Paraconexibacter (Chun et al., 2020) and Baekduia (An et al., 2020).</title>
        <authorList>
            <person name="Vieira S."/>
            <person name="Huber K.J."/>
            <person name="Geppert A."/>
            <person name="Wolf J."/>
            <person name="Neumann-Schaal M."/>
            <person name="Muesken M."/>
            <person name="Overmann J."/>
        </authorList>
    </citation>
    <scope>NUCLEOTIDE SEQUENCE</scope>
    <source>
        <strain evidence="4">AEG42_29</strain>
    </source>
</reference>
<dbReference type="InterPro" id="IPR050832">
    <property type="entry name" value="Bact_Acetyltransf"/>
</dbReference>
<dbReference type="PANTHER" id="PTHR43877">
    <property type="entry name" value="AMINOALKYLPHOSPHONATE N-ACETYLTRANSFERASE-RELATED-RELATED"/>
    <property type="match status" value="1"/>
</dbReference>
<proteinExistence type="predicted"/>
<dbReference type="EMBL" id="CP114014">
    <property type="protein sequence ID" value="XAY08119.1"/>
    <property type="molecule type" value="Genomic_DNA"/>
</dbReference>
<dbReference type="PROSITE" id="PS51186">
    <property type="entry name" value="GNAT"/>
    <property type="match status" value="1"/>
</dbReference>
<organism evidence="4">
    <name type="scientific">Paraconexibacter sp. AEG42_29</name>
    <dbReference type="NCBI Taxonomy" id="2997339"/>
    <lineage>
        <taxon>Bacteria</taxon>
        <taxon>Bacillati</taxon>
        <taxon>Actinomycetota</taxon>
        <taxon>Thermoleophilia</taxon>
        <taxon>Solirubrobacterales</taxon>
        <taxon>Paraconexibacteraceae</taxon>
        <taxon>Paraconexibacter</taxon>
    </lineage>
</organism>
<dbReference type="Gene3D" id="3.40.630.30">
    <property type="match status" value="1"/>
</dbReference>
<feature type="domain" description="N-acetyltransferase" evidence="3">
    <location>
        <begin position="10"/>
        <end position="160"/>
    </location>
</feature>
<dbReference type="KEGG" id="parq:DSM112329_05015"/>
<accession>A0AAU7B3J0</accession>
<dbReference type="PANTHER" id="PTHR43877:SF2">
    <property type="entry name" value="AMINOALKYLPHOSPHONATE N-ACETYLTRANSFERASE-RELATED"/>
    <property type="match status" value="1"/>
</dbReference>
<dbReference type="GO" id="GO:0016747">
    <property type="term" value="F:acyltransferase activity, transferring groups other than amino-acyl groups"/>
    <property type="evidence" value="ECO:0007669"/>
    <property type="project" value="InterPro"/>
</dbReference>
<dbReference type="CDD" id="cd04301">
    <property type="entry name" value="NAT_SF"/>
    <property type="match status" value="1"/>
</dbReference>